<protein>
    <recommendedName>
        <fullName evidence="8">Glycosyltransferase 2-like domain-containing protein</fullName>
    </recommendedName>
</protein>
<keyword evidence="2" id="KW-0997">Cell inner membrane</keyword>
<evidence type="ECO:0000256" key="1">
    <source>
        <dbReference type="ARBA" id="ARBA00004141"/>
    </source>
</evidence>
<keyword evidence="2" id="KW-1003">Cell membrane</keyword>
<dbReference type="OrthoDB" id="9811884at2"/>
<evidence type="ECO:0000256" key="6">
    <source>
        <dbReference type="ARBA" id="ARBA00022989"/>
    </source>
</evidence>
<proteinExistence type="predicted"/>
<evidence type="ECO:0000256" key="5">
    <source>
        <dbReference type="ARBA" id="ARBA00022692"/>
    </source>
</evidence>
<dbReference type="AlphaFoldDB" id="A0A0D1M2Z5"/>
<dbReference type="Proteomes" id="UP000186736">
    <property type="component" value="Unassembled WGS sequence"/>
</dbReference>
<comment type="caution">
    <text evidence="9">The sequence shown here is derived from an EMBL/GenBank/DDBJ whole genome shotgun (WGS) entry which is preliminary data.</text>
</comment>
<evidence type="ECO:0000256" key="2">
    <source>
        <dbReference type="ARBA" id="ARBA00022519"/>
    </source>
</evidence>
<dbReference type="GO" id="GO:0016757">
    <property type="term" value="F:glycosyltransferase activity"/>
    <property type="evidence" value="ECO:0007669"/>
    <property type="project" value="UniProtKB-KW"/>
</dbReference>
<keyword evidence="6" id="KW-1133">Transmembrane helix</keyword>
<dbReference type="CDD" id="cd04187">
    <property type="entry name" value="DPM1_like_bac"/>
    <property type="match status" value="1"/>
</dbReference>
<evidence type="ECO:0000313" key="10">
    <source>
        <dbReference type="Proteomes" id="UP000186736"/>
    </source>
</evidence>
<dbReference type="PANTHER" id="PTHR48090:SF1">
    <property type="entry name" value="PROPHAGE BACTOPRENOL GLUCOSYL TRANSFERASE HOMOLOG"/>
    <property type="match status" value="1"/>
</dbReference>
<keyword evidence="3" id="KW-0328">Glycosyltransferase</keyword>
<sequence>MQTLNRFPERPDPLLTIVVPCFQEEDTIPEFHQRVTKVVKRLPVSCEILYIDDGSNDGTAELLREYQDGSAVRCLFLSRNFGKEAALRAGIDHARGSALIFIDVDLQDPPELIPGMVEFWQKGYDVVNMQRNLRTGDSLFKRMSARAYYWVMQRLVDKVDLPADVSDFRLIGPAPLAAIRALDERSSILKGMIGWVGFRTFELPYNRAVRHAGSSKWNVAGLINLAIESILSFSRKPLRIFSLASFALFVSSFCYMLAALVAGSFDVHHLLVGMASFMCVGVAMVGEYLGLTLAEVKRRPQYFLKNSPKAECASIHPSVSSFEGKKC</sequence>
<dbReference type="InterPro" id="IPR001173">
    <property type="entry name" value="Glyco_trans_2-like"/>
</dbReference>
<keyword evidence="4" id="KW-0808">Transferase</keyword>
<comment type="subcellular location">
    <subcellularLocation>
        <location evidence="1">Membrane</location>
        <topology evidence="1">Multi-pass membrane protein</topology>
    </subcellularLocation>
</comment>
<evidence type="ECO:0000259" key="8">
    <source>
        <dbReference type="Pfam" id="PF00535"/>
    </source>
</evidence>
<dbReference type="EMBL" id="MKZO01000057">
    <property type="protein sequence ID" value="OLS60072.1"/>
    <property type="molecule type" value="Genomic_DNA"/>
</dbReference>
<evidence type="ECO:0000256" key="4">
    <source>
        <dbReference type="ARBA" id="ARBA00022679"/>
    </source>
</evidence>
<dbReference type="InterPro" id="IPR050256">
    <property type="entry name" value="Glycosyltransferase_2"/>
</dbReference>
<feature type="domain" description="Glycosyltransferase 2-like" evidence="8">
    <location>
        <begin position="16"/>
        <end position="169"/>
    </location>
</feature>
<dbReference type="RefSeq" id="WP_009394987.1">
    <property type="nucleotide sequence ID" value="NZ_MKZO01000057.1"/>
</dbReference>
<accession>A0A0D1M2Z5</accession>
<evidence type="ECO:0000256" key="3">
    <source>
        <dbReference type="ARBA" id="ARBA00022676"/>
    </source>
</evidence>
<evidence type="ECO:0000256" key="7">
    <source>
        <dbReference type="ARBA" id="ARBA00023136"/>
    </source>
</evidence>
<organism evidence="9 10">
    <name type="scientific">Pseudomonas putida</name>
    <name type="common">Arthrobacter siderocapsulatus</name>
    <dbReference type="NCBI Taxonomy" id="303"/>
    <lineage>
        <taxon>Bacteria</taxon>
        <taxon>Pseudomonadati</taxon>
        <taxon>Pseudomonadota</taxon>
        <taxon>Gammaproteobacteria</taxon>
        <taxon>Pseudomonadales</taxon>
        <taxon>Pseudomonadaceae</taxon>
        <taxon>Pseudomonas</taxon>
    </lineage>
</organism>
<gene>
    <name evidence="9" type="ORF">PSEMO_50530</name>
</gene>
<keyword evidence="7" id="KW-0472">Membrane</keyword>
<dbReference type="InterPro" id="IPR029044">
    <property type="entry name" value="Nucleotide-diphossugar_trans"/>
</dbReference>
<dbReference type="SUPFAM" id="SSF53448">
    <property type="entry name" value="Nucleotide-diphospho-sugar transferases"/>
    <property type="match status" value="1"/>
</dbReference>
<dbReference type="GO" id="GO:0005886">
    <property type="term" value="C:plasma membrane"/>
    <property type="evidence" value="ECO:0007669"/>
    <property type="project" value="TreeGrafter"/>
</dbReference>
<keyword evidence="5" id="KW-0812">Transmembrane</keyword>
<evidence type="ECO:0000313" key="9">
    <source>
        <dbReference type="EMBL" id="OLS60072.1"/>
    </source>
</evidence>
<reference evidence="9 10" key="1">
    <citation type="submission" date="2016-10" db="EMBL/GenBank/DDBJ databases">
        <title>Genome Sequence of Pseudomonas putida GM4FR.</title>
        <authorList>
            <person name="Poehlein A."/>
            <person name="Wemheuer F."/>
            <person name="Hollensteiner J."/>
            <person name="Wemheuer B."/>
        </authorList>
    </citation>
    <scope>NUCLEOTIDE SEQUENCE [LARGE SCALE GENOMIC DNA]</scope>
    <source>
        <strain evidence="9 10">GM4FR</strain>
    </source>
</reference>
<dbReference type="PANTHER" id="PTHR48090">
    <property type="entry name" value="UNDECAPRENYL-PHOSPHATE 4-DEOXY-4-FORMAMIDO-L-ARABINOSE TRANSFERASE-RELATED"/>
    <property type="match status" value="1"/>
</dbReference>
<dbReference type="Pfam" id="PF00535">
    <property type="entry name" value="Glycos_transf_2"/>
    <property type="match status" value="1"/>
</dbReference>
<name>A0A0D1M2Z5_PSEPU</name>
<dbReference type="Gene3D" id="3.90.550.10">
    <property type="entry name" value="Spore Coat Polysaccharide Biosynthesis Protein SpsA, Chain A"/>
    <property type="match status" value="1"/>
</dbReference>
<accession>A0A1Q9QYF8</accession>